<feature type="transmembrane region" description="Helical" evidence="6">
    <location>
        <begin position="218"/>
        <end position="241"/>
    </location>
</feature>
<name>A0A2T1HNA2_9HYPH</name>
<feature type="transmembrane region" description="Helical" evidence="6">
    <location>
        <begin position="448"/>
        <end position="467"/>
    </location>
</feature>
<evidence type="ECO:0000256" key="6">
    <source>
        <dbReference type="SAM" id="Phobius"/>
    </source>
</evidence>
<keyword evidence="3 6" id="KW-0812">Transmembrane</keyword>
<reference evidence="8" key="1">
    <citation type="submission" date="2018-03" db="EMBL/GenBank/DDBJ databases">
        <authorList>
            <person name="Sun L."/>
            <person name="Liu H."/>
            <person name="Chen W."/>
            <person name="Huang K."/>
            <person name="Liu W."/>
            <person name="Gao X."/>
        </authorList>
    </citation>
    <scope>NUCLEOTIDE SEQUENCE [LARGE SCALE GENOMIC DNA]</scope>
    <source>
        <strain evidence="8">SH9</strain>
    </source>
</reference>
<evidence type="ECO:0000256" key="1">
    <source>
        <dbReference type="ARBA" id="ARBA00004651"/>
    </source>
</evidence>
<comment type="caution">
    <text evidence="7">The sequence shown here is derived from an EMBL/GenBank/DDBJ whole genome shotgun (WGS) entry which is preliminary data.</text>
</comment>
<dbReference type="OrthoDB" id="9812647at2"/>
<organism evidence="7 8">
    <name type="scientific">Alsobacter soli</name>
    <dbReference type="NCBI Taxonomy" id="2109933"/>
    <lineage>
        <taxon>Bacteria</taxon>
        <taxon>Pseudomonadati</taxon>
        <taxon>Pseudomonadota</taxon>
        <taxon>Alphaproteobacteria</taxon>
        <taxon>Hyphomicrobiales</taxon>
        <taxon>Alsobacteraceae</taxon>
        <taxon>Alsobacter</taxon>
    </lineage>
</organism>
<evidence type="ECO:0000313" key="7">
    <source>
        <dbReference type="EMBL" id="PSC03135.1"/>
    </source>
</evidence>
<keyword evidence="8" id="KW-1185">Reference proteome</keyword>
<comment type="subcellular location">
    <subcellularLocation>
        <location evidence="1">Cell membrane</location>
        <topology evidence="1">Multi-pass membrane protein</topology>
    </subcellularLocation>
</comment>
<feature type="transmembrane region" description="Helical" evidence="6">
    <location>
        <begin position="38"/>
        <end position="60"/>
    </location>
</feature>
<gene>
    <name evidence="7" type="ORF">SLNSH_20615</name>
</gene>
<dbReference type="Proteomes" id="UP000239772">
    <property type="component" value="Unassembled WGS sequence"/>
</dbReference>
<dbReference type="EMBL" id="PVZS01000031">
    <property type="protein sequence ID" value="PSC03135.1"/>
    <property type="molecule type" value="Genomic_DNA"/>
</dbReference>
<dbReference type="InterPro" id="IPR002797">
    <property type="entry name" value="Polysacc_synth"/>
</dbReference>
<evidence type="ECO:0000256" key="4">
    <source>
        <dbReference type="ARBA" id="ARBA00022989"/>
    </source>
</evidence>
<dbReference type="GO" id="GO:0005886">
    <property type="term" value="C:plasma membrane"/>
    <property type="evidence" value="ECO:0007669"/>
    <property type="project" value="UniProtKB-SubCell"/>
</dbReference>
<evidence type="ECO:0000256" key="3">
    <source>
        <dbReference type="ARBA" id="ARBA00022692"/>
    </source>
</evidence>
<evidence type="ECO:0000256" key="2">
    <source>
        <dbReference type="ARBA" id="ARBA00022475"/>
    </source>
</evidence>
<accession>A0A2T1HNA2</accession>
<dbReference type="PANTHER" id="PTHR30250:SF26">
    <property type="entry name" value="PSMA PROTEIN"/>
    <property type="match status" value="1"/>
</dbReference>
<dbReference type="AlphaFoldDB" id="A0A2T1HNA2"/>
<feature type="transmembrane region" description="Helical" evidence="6">
    <location>
        <begin position="303"/>
        <end position="327"/>
    </location>
</feature>
<proteinExistence type="predicted"/>
<dbReference type="CDD" id="cd13128">
    <property type="entry name" value="MATE_Wzx_like"/>
    <property type="match status" value="1"/>
</dbReference>
<feature type="transmembrane region" description="Helical" evidence="6">
    <location>
        <begin position="339"/>
        <end position="360"/>
    </location>
</feature>
<feature type="transmembrane region" description="Helical" evidence="6">
    <location>
        <begin position="81"/>
        <end position="114"/>
    </location>
</feature>
<feature type="transmembrane region" description="Helical" evidence="6">
    <location>
        <begin position="12"/>
        <end position="32"/>
    </location>
</feature>
<feature type="transmembrane region" description="Helical" evidence="6">
    <location>
        <begin position="159"/>
        <end position="178"/>
    </location>
</feature>
<feature type="transmembrane region" description="Helical" evidence="6">
    <location>
        <begin position="184"/>
        <end position="206"/>
    </location>
</feature>
<keyword evidence="5 6" id="KW-0472">Membrane</keyword>
<dbReference type="InterPro" id="IPR050833">
    <property type="entry name" value="Poly_Biosynth_Transport"/>
</dbReference>
<sequence length="489" mass="51700">MKTRSISVNFLANATGTLVTIAVSILTVPIFVHRIGEARYGVLSIVWLLLGYFGFLDLGLSRASTNALARLQASSTSDRTSLIVASLLANLVIGCAGAVALYLAGMALMTWFITVPEAIKPEIAFALPWVAAFLPLALVSGVAVGILEASERFTAVNALQTFGAVLGQVAPVVAAILISPTLDVVVPIAVIARAAGVLLILAFVVLKEGPWGSFVVQAEALVGLFKYGGWVTVSSLVSPLLQSIDQFVIGSTLGVSAVTYYAIPMSLVTRSQFFAVALSRALFPRLSRLEAAEAQRVFEKATLTLGFSYAVICGPAIFLAKPFIALWISPAFADTAGPIAALLMLGAWINGLAFVPFSLLQARGRPDLTAKFHLLEVLPFLLILWFLTSHFGLIGAALAWVFRVALDAALLMWAAKAKWPTLLTLGIPAACLVACCFCAWIIPVSNILSLVWSVAAGTVLAIIGIVSDPVLRRTGGRTLGHLFSRRGPA</sequence>
<dbReference type="PANTHER" id="PTHR30250">
    <property type="entry name" value="PST FAMILY PREDICTED COLANIC ACID TRANSPORTER"/>
    <property type="match status" value="1"/>
</dbReference>
<dbReference type="RefSeq" id="WP_106339499.1">
    <property type="nucleotide sequence ID" value="NZ_PVZS01000031.1"/>
</dbReference>
<keyword evidence="4 6" id="KW-1133">Transmembrane helix</keyword>
<evidence type="ECO:0000256" key="5">
    <source>
        <dbReference type="ARBA" id="ARBA00023136"/>
    </source>
</evidence>
<dbReference type="Pfam" id="PF01943">
    <property type="entry name" value="Polysacc_synt"/>
    <property type="match status" value="1"/>
</dbReference>
<feature type="transmembrane region" description="Helical" evidence="6">
    <location>
        <begin position="422"/>
        <end position="442"/>
    </location>
</feature>
<keyword evidence="2" id="KW-1003">Cell membrane</keyword>
<protein>
    <submittedName>
        <fullName evidence="7">Flippase</fullName>
    </submittedName>
</protein>
<feature type="transmembrane region" description="Helical" evidence="6">
    <location>
        <begin position="126"/>
        <end position="147"/>
    </location>
</feature>
<evidence type="ECO:0000313" key="8">
    <source>
        <dbReference type="Proteomes" id="UP000239772"/>
    </source>
</evidence>